<dbReference type="GeneID" id="301098270"/>
<accession>D5WGC4</accession>
<dbReference type="EMBL" id="CP002014">
    <property type="protein sequence ID" value="ADG17543.1"/>
    <property type="molecule type" value="Genomic_DNA"/>
</dbReference>
<name>D5WGC4_PARAM</name>
<dbReference type="Pfam" id="PF10908">
    <property type="entry name" value="Tlde1_dom"/>
    <property type="match status" value="1"/>
</dbReference>
<evidence type="ECO:0000313" key="3">
    <source>
        <dbReference type="EMBL" id="ADG17543.1"/>
    </source>
</evidence>
<reference evidence="3 4" key="2">
    <citation type="journal article" date="2012" name="J. Bacteriol.">
        <title>Genome Sequences of Burkholderia sp. Strains CCGE1002 and H160, Isolated from Legume Nodules in Mexico and Brazil.</title>
        <authorList>
            <person name="Ormeno-Orrillo E."/>
            <person name="Rogel M.A."/>
            <person name="Chueire L.M."/>
            <person name="Tiedje J.M."/>
            <person name="Martinez-Romero E."/>
            <person name="Hungria M."/>
        </authorList>
    </citation>
    <scope>NUCLEOTIDE SEQUENCE [LARGE SCALE GENOMIC DNA]</scope>
    <source>
        <strain evidence="3 4">CCGE1002</strain>
    </source>
</reference>
<evidence type="ECO:0000259" key="2">
    <source>
        <dbReference type="Pfam" id="PF10908"/>
    </source>
</evidence>
<organism evidence="3 4">
    <name type="scientific">Paraburkholderia atlantica</name>
    <dbReference type="NCBI Taxonomy" id="2654982"/>
    <lineage>
        <taxon>Bacteria</taxon>
        <taxon>Pseudomonadati</taxon>
        <taxon>Pseudomonadota</taxon>
        <taxon>Betaproteobacteria</taxon>
        <taxon>Burkholderiales</taxon>
        <taxon>Burkholderiaceae</taxon>
        <taxon>Paraburkholderia</taxon>
    </lineage>
</organism>
<dbReference type="KEGG" id="bge:BC1002_3513"/>
<dbReference type="InterPro" id="IPR021225">
    <property type="entry name" value="Tlde1_dom"/>
</dbReference>
<evidence type="ECO:0000313" key="4">
    <source>
        <dbReference type="Proteomes" id="UP000002190"/>
    </source>
</evidence>
<feature type="domain" description="Tlde1" evidence="2">
    <location>
        <begin position="24"/>
        <end position="107"/>
    </location>
</feature>
<dbReference type="RefSeq" id="WP_013091345.1">
    <property type="nucleotide sequence ID" value="NC_014118.1"/>
</dbReference>
<dbReference type="eggNOG" id="COG1376">
    <property type="taxonomic scope" value="Bacteria"/>
</dbReference>
<dbReference type="Gene3D" id="2.40.440.10">
    <property type="entry name" value="L,D-transpeptidase catalytic domain-like"/>
    <property type="match status" value="1"/>
</dbReference>
<proteinExistence type="predicted"/>
<protein>
    <recommendedName>
        <fullName evidence="2">Tlde1 domain-containing protein</fullName>
    </recommendedName>
</protein>
<dbReference type="InterPro" id="IPR038063">
    <property type="entry name" value="Transpep_catalytic_dom"/>
</dbReference>
<evidence type="ECO:0000256" key="1">
    <source>
        <dbReference type="SAM" id="MobiDB-lite"/>
    </source>
</evidence>
<dbReference type="Proteomes" id="UP000002190">
    <property type="component" value="Chromosome 2"/>
</dbReference>
<dbReference type="HOGENOM" id="CLU_137289_0_0_4"/>
<reference evidence="4" key="1">
    <citation type="submission" date="2010-04" db="EMBL/GenBank/DDBJ databases">
        <title>Complete sequence of chromosome 2 of Burkholderia sp. CCGE1002.</title>
        <authorList>
            <consortium name="US DOE Joint Genome Institute"/>
            <person name="Lucas S."/>
            <person name="Copeland A."/>
            <person name="Lapidus A."/>
            <person name="Cheng J.-F."/>
            <person name="Bruce D."/>
            <person name="Goodwin L."/>
            <person name="Pitluck S."/>
            <person name="Chertkov O."/>
            <person name="Detter J.C."/>
            <person name="Han C."/>
            <person name="Tapia R."/>
            <person name="Land M."/>
            <person name="Hauser L."/>
            <person name="Kyrpides N."/>
            <person name="Ovchinnikova G."/>
            <person name="Martinez-Romero E."/>
            <person name="Hernandez M.A.R."/>
            <person name="Tiedje J.M."/>
            <person name="Woyke T."/>
        </authorList>
    </citation>
    <scope>NUCLEOTIDE SEQUENCE [LARGE SCALE GENOMIC DNA]</scope>
    <source>
        <strain evidence="4">CCGE1002</strain>
    </source>
</reference>
<feature type="compositionally biased region" description="Polar residues" evidence="1">
    <location>
        <begin position="37"/>
        <end position="46"/>
    </location>
</feature>
<sequence>MVWTYSQKSGQLWHNDAPIAGGNASGYSGKGAGKNNPIMQAKSSTGPIPRGEYRITEPFNHAHAGRYTLRLEPAIGTQTFGRSGFMIHGDSLKNPGNASEGCIIFPLLIRQRIWNSGDTLLEVVQ</sequence>
<dbReference type="AlphaFoldDB" id="D5WGC4"/>
<feature type="region of interest" description="Disordered" evidence="1">
    <location>
        <begin position="24"/>
        <end position="49"/>
    </location>
</feature>
<dbReference type="STRING" id="640511.BC1002_3513"/>
<gene>
    <name evidence="3" type="ordered locus">BC1002_3513</name>
</gene>